<protein>
    <recommendedName>
        <fullName evidence="16">Adenosylcobinamide kinase</fullName>
        <ecNumber evidence="8">2.7.1.156</ecNumber>
        <ecNumber evidence="9">2.7.7.62</ecNumber>
    </recommendedName>
    <alternativeName>
        <fullName evidence="17">Adenosylcobinamide-phosphate guanylyltransferase</fullName>
    </alternativeName>
</protein>
<evidence type="ECO:0000256" key="12">
    <source>
        <dbReference type="ARBA" id="ARBA00022741"/>
    </source>
</evidence>
<comment type="pathway">
    <text evidence="6">Cofactor biosynthesis; adenosylcobalamin biosynthesis; adenosylcobalamin from cob(II)yrinate a,c-diamide: step 5/7.</text>
</comment>
<reference evidence="18 19" key="2">
    <citation type="submission" date="2007-04" db="EMBL/GenBank/DDBJ databases">
        <title>Draft genome sequence of Ruminococcus obeum (ATCC 29174).</title>
        <authorList>
            <person name="Sudarsanam P."/>
            <person name="Ley R."/>
            <person name="Guruge J."/>
            <person name="Turnbaugh P.J."/>
            <person name="Mahowald M."/>
            <person name="Liep D."/>
            <person name="Gordon J."/>
        </authorList>
    </citation>
    <scope>NUCLEOTIDE SEQUENCE [LARGE SCALE GENOMIC DNA]</scope>
    <source>
        <strain evidence="18 19">ATCC 29174</strain>
    </source>
</reference>
<dbReference type="EC" id="2.7.1.156" evidence="8"/>
<dbReference type="Gene3D" id="3.40.50.300">
    <property type="entry name" value="P-loop containing nucleotide triphosphate hydrolases"/>
    <property type="match status" value="1"/>
</dbReference>
<evidence type="ECO:0000256" key="17">
    <source>
        <dbReference type="ARBA" id="ARBA00030571"/>
    </source>
</evidence>
<comment type="similarity">
    <text evidence="7">Belongs to the CobU/CobP family.</text>
</comment>
<evidence type="ECO:0000256" key="4">
    <source>
        <dbReference type="ARBA" id="ARBA00003889"/>
    </source>
</evidence>
<dbReference type="SUPFAM" id="SSF52540">
    <property type="entry name" value="P-loop containing nucleoside triphosphate hydrolases"/>
    <property type="match status" value="1"/>
</dbReference>
<evidence type="ECO:0000313" key="19">
    <source>
        <dbReference type="Proteomes" id="UP000006002"/>
    </source>
</evidence>
<dbReference type="EMBL" id="AAVO02000013">
    <property type="protein sequence ID" value="EDM86585.1"/>
    <property type="molecule type" value="Genomic_DNA"/>
</dbReference>
<evidence type="ECO:0000256" key="7">
    <source>
        <dbReference type="ARBA" id="ARBA00007490"/>
    </source>
</evidence>
<dbReference type="Proteomes" id="UP000006002">
    <property type="component" value="Unassembled WGS sequence"/>
</dbReference>
<comment type="function">
    <text evidence="4">Catalyzes ATP-dependent phosphorylation of adenosylcobinamide and addition of GMP to adenosylcobinamide phosphate.</text>
</comment>
<dbReference type="InterPro" id="IPR027417">
    <property type="entry name" value="P-loop_NTPase"/>
</dbReference>
<dbReference type="GO" id="GO:0009236">
    <property type="term" value="P:cobalamin biosynthetic process"/>
    <property type="evidence" value="ECO:0007669"/>
    <property type="project" value="UniProtKB-UniPathway"/>
</dbReference>
<evidence type="ECO:0000256" key="2">
    <source>
        <dbReference type="ARBA" id="ARBA00000711"/>
    </source>
</evidence>
<dbReference type="HOGENOM" id="CLU_135056_0_0_9"/>
<dbReference type="AlphaFoldDB" id="A5ZUQ0"/>
<dbReference type="UniPathway" id="UPA00148">
    <property type="reaction ID" value="UER00236"/>
</dbReference>
<dbReference type="eggNOG" id="COG2087">
    <property type="taxonomic scope" value="Bacteria"/>
</dbReference>
<reference evidence="18 19" key="1">
    <citation type="submission" date="2007-03" db="EMBL/GenBank/DDBJ databases">
        <authorList>
            <person name="Fulton L."/>
            <person name="Clifton S."/>
            <person name="Fulton B."/>
            <person name="Xu J."/>
            <person name="Minx P."/>
            <person name="Pepin K.H."/>
            <person name="Johnson M."/>
            <person name="Thiruvilangam P."/>
            <person name="Bhonagiri V."/>
            <person name="Nash W.E."/>
            <person name="Mardis E.R."/>
            <person name="Wilson R.K."/>
        </authorList>
    </citation>
    <scope>NUCLEOTIDE SEQUENCE [LARGE SCALE GENOMIC DNA]</scope>
    <source>
        <strain evidence="18 19">ATCC 29174</strain>
    </source>
</reference>
<keyword evidence="10" id="KW-0169">Cobalamin biosynthesis</keyword>
<sequence length="131" mass="14566">MRKEHMKMIIGGAFQGKAAFAEKKYPEIEWVNGADADWNSIQNAKGVVNFHEFIRAEMKKNEDVSDLAEKLIQCNPGVLLVSDEVGYGVVPMDAFDRAYREAVGRICTKLAAYSDEVTRVVCGIGTVIKHD</sequence>
<dbReference type="PANTHER" id="PTHR34848">
    <property type="match status" value="1"/>
</dbReference>
<comment type="caution">
    <text evidence="18">The sequence shown here is derived from an EMBL/GenBank/DDBJ whole genome shotgun (WGS) entry which is preliminary data.</text>
</comment>
<comment type="pathway">
    <text evidence="5">Cofactor biosynthesis; adenosylcobalamin biosynthesis; adenosylcobalamin from cob(II)yrinate a,c-diamide: step 6/7.</text>
</comment>
<proteinExistence type="inferred from homology"/>
<evidence type="ECO:0000256" key="15">
    <source>
        <dbReference type="ARBA" id="ARBA00023134"/>
    </source>
</evidence>
<accession>A5ZUQ0</accession>
<dbReference type="EC" id="2.7.7.62" evidence="9"/>
<evidence type="ECO:0000256" key="10">
    <source>
        <dbReference type="ARBA" id="ARBA00022573"/>
    </source>
</evidence>
<comment type="catalytic activity">
    <reaction evidence="2">
        <text>adenosylcob(III)inamide phosphate + GTP + H(+) = adenosylcob(III)inamide-GDP + diphosphate</text>
        <dbReference type="Rhea" id="RHEA:22712"/>
        <dbReference type="ChEBI" id="CHEBI:15378"/>
        <dbReference type="ChEBI" id="CHEBI:33019"/>
        <dbReference type="ChEBI" id="CHEBI:37565"/>
        <dbReference type="ChEBI" id="CHEBI:58502"/>
        <dbReference type="ChEBI" id="CHEBI:60487"/>
        <dbReference type="EC" id="2.7.7.62"/>
    </reaction>
</comment>
<evidence type="ECO:0000256" key="11">
    <source>
        <dbReference type="ARBA" id="ARBA00022679"/>
    </source>
</evidence>
<dbReference type="GO" id="GO:0005524">
    <property type="term" value="F:ATP binding"/>
    <property type="evidence" value="ECO:0007669"/>
    <property type="project" value="UniProtKB-KW"/>
</dbReference>
<dbReference type="PANTHER" id="PTHR34848:SF1">
    <property type="entry name" value="BIFUNCTIONAL ADENOSYLCOBALAMIN BIOSYNTHESIS PROTEIN COBU"/>
    <property type="match status" value="1"/>
</dbReference>
<evidence type="ECO:0000256" key="1">
    <source>
        <dbReference type="ARBA" id="ARBA00000312"/>
    </source>
</evidence>
<keyword evidence="11" id="KW-0808">Transferase</keyword>
<evidence type="ECO:0000256" key="14">
    <source>
        <dbReference type="ARBA" id="ARBA00022840"/>
    </source>
</evidence>
<dbReference type="InterPro" id="IPR003203">
    <property type="entry name" value="CobU/CobP"/>
</dbReference>
<evidence type="ECO:0000256" key="5">
    <source>
        <dbReference type="ARBA" id="ARBA00004692"/>
    </source>
</evidence>
<evidence type="ECO:0000256" key="8">
    <source>
        <dbReference type="ARBA" id="ARBA00012016"/>
    </source>
</evidence>
<evidence type="ECO:0000256" key="3">
    <source>
        <dbReference type="ARBA" id="ARBA00001522"/>
    </source>
</evidence>
<dbReference type="GO" id="GO:0043752">
    <property type="term" value="F:adenosylcobinamide kinase activity"/>
    <property type="evidence" value="ECO:0007669"/>
    <property type="project" value="UniProtKB-EC"/>
</dbReference>
<comment type="catalytic activity">
    <reaction evidence="3">
        <text>adenosylcob(III)inamide + GTP = adenosylcob(III)inamide phosphate + GDP + H(+)</text>
        <dbReference type="Rhea" id="RHEA:15765"/>
        <dbReference type="ChEBI" id="CHEBI:2480"/>
        <dbReference type="ChEBI" id="CHEBI:15378"/>
        <dbReference type="ChEBI" id="CHEBI:37565"/>
        <dbReference type="ChEBI" id="CHEBI:58189"/>
        <dbReference type="ChEBI" id="CHEBI:58502"/>
        <dbReference type="EC" id="2.7.1.156"/>
    </reaction>
</comment>
<keyword evidence="14" id="KW-0067">ATP-binding</keyword>
<dbReference type="GO" id="GO:0008820">
    <property type="term" value="F:cobinamide phosphate guanylyltransferase activity"/>
    <property type="evidence" value="ECO:0007669"/>
    <property type="project" value="UniProtKB-EC"/>
</dbReference>
<evidence type="ECO:0000256" key="6">
    <source>
        <dbReference type="ARBA" id="ARBA00005159"/>
    </source>
</evidence>
<evidence type="ECO:0000256" key="13">
    <source>
        <dbReference type="ARBA" id="ARBA00022777"/>
    </source>
</evidence>
<gene>
    <name evidence="18" type="ORF">RUMOBE_02735</name>
</gene>
<dbReference type="Pfam" id="PF02283">
    <property type="entry name" value="CobU"/>
    <property type="match status" value="1"/>
</dbReference>
<evidence type="ECO:0000256" key="16">
    <source>
        <dbReference type="ARBA" id="ARBA00029570"/>
    </source>
</evidence>
<dbReference type="GO" id="GO:0005525">
    <property type="term" value="F:GTP binding"/>
    <property type="evidence" value="ECO:0007669"/>
    <property type="project" value="UniProtKB-KW"/>
</dbReference>
<name>A5ZUQ0_9FIRM</name>
<evidence type="ECO:0000313" key="18">
    <source>
        <dbReference type="EMBL" id="EDM86585.1"/>
    </source>
</evidence>
<comment type="catalytic activity">
    <reaction evidence="1">
        <text>adenosylcob(III)inamide + ATP = adenosylcob(III)inamide phosphate + ADP + H(+)</text>
        <dbReference type="Rhea" id="RHEA:15769"/>
        <dbReference type="ChEBI" id="CHEBI:2480"/>
        <dbReference type="ChEBI" id="CHEBI:15378"/>
        <dbReference type="ChEBI" id="CHEBI:30616"/>
        <dbReference type="ChEBI" id="CHEBI:58502"/>
        <dbReference type="ChEBI" id="CHEBI:456216"/>
        <dbReference type="EC" id="2.7.1.156"/>
    </reaction>
</comment>
<evidence type="ECO:0000256" key="9">
    <source>
        <dbReference type="ARBA" id="ARBA00012523"/>
    </source>
</evidence>
<keyword evidence="12" id="KW-0547">Nucleotide-binding</keyword>
<keyword evidence="13" id="KW-0418">Kinase</keyword>
<organism evidence="18 19">
    <name type="scientific">Blautia obeum ATCC 29174</name>
    <dbReference type="NCBI Taxonomy" id="411459"/>
    <lineage>
        <taxon>Bacteria</taxon>
        <taxon>Bacillati</taxon>
        <taxon>Bacillota</taxon>
        <taxon>Clostridia</taxon>
        <taxon>Lachnospirales</taxon>
        <taxon>Lachnospiraceae</taxon>
        <taxon>Blautia</taxon>
    </lineage>
</organism>
<keyword evidence="15" id="KW-0342">GTP-binding</keyword>